<dbReference type="HAMAP" id="MF_00006">
    <property type="entry name" value="Arg_succ_lyase"/>
    <property type="match status" value="1"/>
</dbReference>
<dbReference type="EMBL" id="JACRWH010000029">
    <property type="protein sequence ID" value="MBC6012571.1"/>
    <property type="molecule type" value="Genomic_DNA"/>
</dbReference>
<dbReference type="PRINTS" id="PR00149">
    <property type="entry name" value="FUMRATELYASE"/>
</dbReference>
<dbReference type="Gene3D" id="1.20.200.10">
    <property type="entry name" value="Fumarase/aspartase (Central domain)"/>
    <property type="match status" value="1"/>
</dbReference>
<dbReference type="NCBIfam" id="TIGR00838">
    <property type="entry name" value="argH"/>
    <property type="match status" value="1"/>
</dbReference>
<dbReference type="Proteomes" id="UP000649075">
    <property type="component" value="Unassembled WGS sequence"/>
</dbReference>
<name>A0ABR7KIK1_9FIRM</name>
<dbReference type="InterPro" id="IPR009049">
    <property type="entry name" value="Argininosuccinate_lyase"/>
</dbReference>
<dbReference type="RefSeq" id="WP_117923759.1">
    <property type="nucleotide sequence ID" value="NZ_JACRWH010000029.1"/>
</dbReference>
<dbReference type="PROSITE" id="PS00163">
    <property type="entry name" value="FUMARATE_LYASES"/>
    <property type="match status" value="1"/>
</dbReference>
<dbReference type="PRINTS" id="PR00145">
    <property type="entry name" value="ARGSUCLYASE"/>
</dbReference>
<evidence type="ECO:0000256" key="2">
    <source>
        <dbReference type="ARBA" id="ARBA00012338"/>
    </source>
</evidence>
<comment type="subcellular location">
    <subcellularLocation>
        <location evidence="5">Cytoplasm</location>
    </subcellularLocation>
</comment>
<reference evidence="8 9" key="1">
    <citation type="submission" date="2020-08" db="EMBL/GenBank/DDBJ databases">
        <authorList>
            <person name="Liu C."/>
            <person name="Sun Q."/>
        </authorList>
    </citation>
    <scope>NUCLEOTIDE SEQUENCE [LARGE SCALE GENOMIC DNA]</scope>
    <source>
        <strain evidence="8 9">L34</strain>
    </source>
</reference>
<keyword evidence="9" id="KW-1185">Reference proteome</keyword>
<accession>A0ABR7KIK1</accession>
<protein>
    <recommendedName>
        <fullName evidence="2 5">Argininosuccinate lyase</fullName>
        <shortName evidence="5">ASAL</shortName>
        <ecNumber evidence="2 5">4.3.2.1</ecNumber>
    </recommendedName>
    <alternativeName>
        <fullName evidence="5">Arginosuccinase</fullName>
    </alternativeName>
</protein>
<evidence type="ECO:0000256" key="5">
    <source>
        <dbReference type="HAMAP-Rule" id="MF_00006"/>
    </source>
</evidence>
<comment type="similarity">
    <text evidence="5">Belongs to the lyase 1 family. Argininosuccinate lyase subfamily.</text>
</comment>
<dbReference type="InterPro" id="IPR000362">
    <property type="entry name" value="Fumarate_lyase_fam"/>
</dbReference>
<dbReference type="GO" id="GO:0004056">
    <property type="term" value="F:argininosuccinate lyase activity"/>
    <property type="evidence" value="ECO:0007669"/>
    <property type="project" value="UniProtKB-EC"/>
</dbReference>
<dbReference type="Pfam" id="PF00206">
    <property type="entry name" value="Lyase_1"/>
    <property type="match status" value="1"/>
</dbReference>
<dbReference type="InterPro" id="IPR020557">
    <property type="entry name" value="Fumarate_lyase_CS"/>
</dbReference>
<gene>
    <name evidence="5 8" type="primary">argH</name>
    <name evidence="8" type="ORF">H8911_07460</name>
</gene>
<proteinExistence type="inferred from homology"/>
<comment type="caution">
    <text evidence="8">The sequence shown here is derived from an EMBL/GenBank/DDBJ whole genome shotgun (WGS) entry which is preliminary data.</text>
</comment>
<evidence type="ECO:0000259" key="6">
    <source>
        <dbReference type="Pfam" id="PF00206"/>
    </source>
</evidence>
<dbReference type="Gene3D" id="1.10.275.10">
    <property type="entry name" value="Fumarase/aspartase (N-terminal domain)"/>
    <property type="match status" value="1"/>
</dbReference>
<keyword evidence="5" id="KW-0028">Amino-acid biosynthesis</keyword>
<dbReference type="Gene3D" id="1.10.40.30">
    <property type="entry name" value="Fumarase/aspartase (C-terminal domain)"/>
    <property type="match status" value="1"/>
</dbReference>
<comment type="pathway">
    <text evidence="1 5">Amino-acid biosynthesis; L-arginine biosynthesis; L-arginine from L-ornithine and carbamoyl phosphate: step 3/3.</text>
</comment>
<evidence type="ECO:0000259" key="7">
    <source>
        <dbReference type="Pfam" id="PF14698"/>
    </source>
</evidence>
<keyword evidence="3 5" id="KW-0055">Arginine biosynthesis</keyword>
<evidence type="ECO:0000313" key="8">
    <source>
        <dbReference type="EMBL" id="MBC6012571.1"/>
    </source>
</evidence>
<dbReference type="InterPro" id="IPR008948">
    <property type="entry name" value="L-Aspartase-like"/>
</dbReference>
<dbReference type="EC" id="4.3.2.1" evidence="2 5"/>
<keyword evidence="4 5" id="KW-0456">Lyase</keyword>
<dbReference type="Pfam" id="PF14698">
    <property type="entry name" value="ASL_C2"/>
    <property type="match status" value="1"/>
</dbReference>
<evidence type="ECO:0000256" key="3">
    <source>
        <dbReference type="ARBA" id="ARBA00022571"/>
    </source>
</evidence>
<evidence type="ECO:0000313" key="9">
    <source>
        <dbReference type="Proteomes" id="UP000649075"/>
    </source>
</evidence>
<dbReference type="InterPro" id="IPR029419">
    <property type="entry name" value="Arg_succ_lyase_C"/>
</dbReference>
<dbReference type="SUPFAM" id="SSF48557">
    <property type="entry name" value="L-aspartase-like"/>
    <property type="match status" value="1"/>
</dbReference>
<dbReference type="InterPro" id="IPR024083">
    <property type="entry name" value="Fumarase/histidase_N"/>
</dbReference>
<keyword evidence="5" id="KW-0963">Cytoplasm</keyword>
<organism evidence="8 9">
    <name type="scientific">Holdemanella hominis</name>
    <dbReference type="NCBI Taxonomy" id="2764327"/>
    <lineage>
        <taxon>Bacteria</taxon>
        <taxon>Bacillati</taxon>
        <taxon>Bacillota</taxon>
        <taxon>Erysipelotrichia</taxon>
        <taxon>Erysipelotrichales</taxon>
        <taxon>Erysipelotrichaceae</taxon>
        <taxon>Holdemanella</taxon>
    </lineage>
</organism>
<dbReference type="CDD" id="cd01359">
    <property type="entry name" value="Argininosuccinate_lyase"/>
    <property type="match status" value="1"/>
</dbReference>
<evidence type="ECO:0000256" key="4">
    <source>
        <dbReference type="ARBA" id="ARBA00023239"/>
    </source>
</evidence>
<sequence>MAKMWAGRFKKDANAKLDSFNTSLPFDCRLYKQDIQGSLVHSKMLEKQGILSKKDVDLIQEGLHSILDQIESHEIEFTKAEDIHMFIEEKLTNEIGDAGKRLHTARSRNDQVALDIRLYVKEEIIEIQKFLFQILDSLCVAAKSHLKTYMPGYTHLQRAQPITFAHWCMAYANMFKRDIIRLQNTYSLMNECPLGCAALATTTYSIDREYTASRLDFLKPTDNSLDGVSDRDYCVELCSDLSLIMVHLSRMSEEIIQWCSLEFHFVELDDAFSTGSSIMPQKKNPDICELIRGKSGRAIGDLNTLLVMLKGLPLAYNKDMQEDKEAVFDCIDTVKECLDVFIPMFQTMKICKDNMMHACLHGFINATDLADYLTKKGLPFRDAYHIVGQIVGYGIENKKSLNELSLKEYKKFHASFEEDVYQYIDIETCVNNRKVYGGPSPESVSIQIQNIEDFIKQEACYE</sequence>
<comment type="catalytic activity">
    <reaction evidence="5">
        <text>2-(N(omega)-L-arginino)succinate = fumarate + L-arginine</text>
        <dbReference type="Rhea" id="RHEA:24020"/>
        <dbReference type="ChEBI" id="CHEBI:29806"/>
        <dbReference type="ChEBI" id="CHEBI:32682"/>
        <dbReference type="ChEBI" id="CHEBI:57472"/>
        <dbReference type="EC" id="4.3.2.1"/>
    </reaction>
</comment>
<dbReference type="InterPro" id="IPR022761">
    <property type="entry name" value="Fumarate_lyase_N"/>
</dbReference>
<dbReference type="PANTHER" id="PTHR43814">
    <property type="entry name" value="ARGININOSUCCINATE LYASE"/>
    <property type="match status" value="1"/>
</dbReference>
<evidence type="ECO:0000256" key="1">
    <source>
        <dbReference type="ARBA" id="ARBA00004941"/>
    </source>
</evidence>
<feature type="domain" description="Argininosuccinate lyase C-terminal" evidence="7">
    <location>
        <begin position="363"/>
        <end position="431"/>
    </location>
</feature>
<dbReference type="PANTHER" id="PTHR43814:SF1">
    <property type="entry name" value="ARGININOSUCCINATE LYASE"/>
    <property type="match status" value="1"/>
</dbReference>
<feature type="domain" description="Fumarate lyase N-terminal" evidence="6">
    <location>
        <begin position="7"/>
        <end position="300"/>
    </location>
</feature>